<evidence type="ECO:0000256" key="6">
    <source>
        <dbReference type="ARBA" id="ARBA00022918"/>
    </source>
</evidence>
<keyword evidence="3" id="KW-0540">Nuclease</keyword>
<feature type="domain" description="Reverse transcriptase RNase H-like" evidence="9">
    <location>
        <begin position="598"/>
        <end position="688"/>
    </location>
</feature>
<dbReference type="SUPFAM" id="SSF56672">
    <property type="entry name" value="DNA/RNA polymerases"/>
    <property type="match status" value="1"/>
</dbReference>
<dbReference type="CDD" id="cd01647">
    <property type="entry name" value="RT_LTR"/>
    <property type="match status" value="1"/>
</dbReference>
<dbReference type="SUPFAM" id="SSF56219">
    <property type="entry name" value="DNase I-like"/>
    <property type="match status" value="1"/>
</dbReference>
<dbReference type="Pfam" id="PF17917">
    <property type="entry name" value="RT_RNaseH"/>
    <property type="match status" value="1"/>
</dbReference>
<evidence type="ECO:0000256" key="5">
    <source>
        <dbReference type="ARBA" id="ARBA00022801"/>
    </source>
</evidence>
<evidence type="ECO:0000313" key="11">
    <source>
        <dbReference type="Proteomes" id="UP001235939"/>
    </source>
</evidence>
<dbReference type="InterPro" id="IPR050951">
    <property type="entry name" value="Retrovirus_Pol_polyprotein"/>
</dbReference>
<evidence type="ECO:0000256" key="2">
    <source>
        <dbReference type="ARBA" id="ARBA00022695"/>
    </source>
</evidence>
<reference evidence="10 11" key="1">
    <citation type="submission" date="2022-03" db="EMBL/GenBank/DDBJ databases">
        <title>A chromosomal length assembly of Cordylochernes scorpioides.</title>
        <authorList>
            <person name="Zeh D."/>
            <person name="Zeh J."/>
        </authorList>
    </citation>
    <scope>NUCLEOTIDE SEQUENCE [LARGE SCALE GENOMIC DNA]</scope>
    <source>
        <strain evidence="10">IN4F17</strain>
        <tissue evidence="10">Whole Body</tissue>
    </source>
</reference>
<dbReference type="InterPro" id="IPR036691">
    <property type="entry name" value="Endo/exonu/phosph_ase_sf"/>
</dbReference>
<name>A0ABY6LSY4_9ARAC</name>
<keyword evidence="4" id="KW-0255">Endonuclease</keyword>
<feature type="region of interest" description="Disordered" evidence="7">
    <location>
        <begin position="237"/>
        <end position="263"/>
    </location>
</feature>
<evidence type="ECO:0000256" key="4">
    <source>
        <dbReference type="ARBA" id="ARBA00022759"/>
    </source>
</evidence>
<evidence type="ECO:0000259" key="8">
    <source>
        <dbReference type="Pfam" id="PF00078"/>
    </source>
</evidence>
<dbReference type="InterPro" id="IPR043128">
    <property type="entry name" value="Rev_trsase/Diguanyl_cyclase"/>
</dbReference>
<dbReference type="InterPro" id="IPR043502">
    <property type="entry name" value="DNA/RNA_pol_sf"/>
</dbReference>
<sequence>MDRKSSGLKSGDSSIGMVRPCSPSPRVLVCPRVLLVFSDALYIWLELEIRRLFNANEYPECKIYGPAPQAANINIGYIEAPNFKPKEEDIEDYVEEFKTRLVTNKVPKGNWTKALVRRLPLDGRKFIKCRFESLTALEDVLEVYKLRYPRNDGRAHNRGTELRKMKRHQSTVSTGKYLIDPLQPTQRQALWALAPKDCLLLAAAWSTTRNPEEAEFLQMAKFLDEANKWDRGWKEASASPAAIPTETATRTAEEQAQGQKQWAKIPTEKARRFMLPDGTPRPKIGTDDHVVELNEEQELKRLGANMNDRKNSTQKYCVPDDLEIASHCKTRVKLKRPTVMVGILEPHPDGIRKTGLLISSVHVSEPASKILIDVINIRNKPVRLVGISCMLRSGGRIANVSFQSEQAGYSMTAMCKYEPHKFDINPEVLDSEKINVLDVLYTQWLLAVPILDETSKPITSFTTGNGLYEFQVLLFGLTGKPCHFERIMDTLLAKLKWSECIVYLDDVIVYGKDICEHKERFKNVLECSRRAGLSLKSSKCRIAYQKLPILGHVVSENGIEPATDKIEVVKEFPSPENVKQESILAHFNPEARRLIHMVGLGAVLMQPDKEGFLHAVHYLSRTMSKHECKYGISELECLAIVWALHKLRLYIFGRSFRVVTDHSALTWLANVHDPCSRLMRWGLKMMEYDFKIVHRAGRKNVAPDALSCNPFYKTNARDEENFNELAAWTVCIDENTQRDDQFCCEINKKMYSNDVKHEFKTINDVDLHAASPVMQNKQGCVQDLDRGFCPIGIIQSPPTSTIAASKQLSILKCNINGLSSTATKIRLEEIMEIFEKQKIQIIALQETKLNEKYKLNILRKDRNNKGGGLAFLIKNLYYEDIVVNIPKTSDLKAQGIKTKTCSIKEKFWNFKKANWNLYQQNTNEDFEIAPTRIKYLEKNWISFKNTIIKAAKVSIPRENTDLNMIPGSDGIHGRMISNLGKNGKERLLYIFNNSWKTGKLPQDWKTAKIIPIKKLLTNLLMTQKTTDLSLSQVFAAN</sequence>
<organism evidence="10 11">
    <name type="scientific">Cordylochernes scorpioides</name>
    <dbReference type="NCBI Taxonomy" id="51811"/>
    <lineage>
        <taxon>Eukaryota</taxon>
        <taxon>Metazoa</taxon>
        <taxon>Ecdysozoa</taxon>
        <taxon>Arthropoda</taxon>
        <taxon>Chelicerata</taxon>
        <taxon>Arachnida</taxon>
        <taxon>Pseudoscorpiones</taxon>
        <taxon>Cheliferoidea</taxon>
        <taxon>Chernetidae</taxon>
        <taxon>Cordylochernes</taxon>
    </lineage>
</organism>
<dbReference type="PANTHER" id="PTHR37984:SF5">
    <property type="entry name" value="PROTEIN NYNRIN-LIKE"/>
    <property type="match status" value="1"/>
</dbReference>
<keyword evidence="6" id="KW-0695">RNA-directed DNA polymerase</keyword>
<dbReference type="Proteomes" id="UP001235939">
    <property type="component" value="Chromosome X"/>
</dbReference>
<evidence type="ECO:0000256" key="1">
    <source>
        <dbReference type="ARBA" id="ARBA00022679"/>
    </source>
</evidence>
<accession>A0ABY6LSY4</accession>
<dbReference type="Pfam" id="PF00078">
    <property type="entry name" value="RVT_1"/>
    <property type="match status" value="1"/>
</dbReference>
<dbReference type="PANTHER" id="PTHR37984">
    <property type="entry name" value="PROTEIN CBG26694"/>
    <property type="match status" value="1"/>
</dbReference>
<gene>
    <name evidence="10" type="ORF">LAZ67_X001924</name>
</gene>
<dbReference type="InterPro" id="IPR041373">
    <property type="entry name" value="RT_RNaseH"/>
</dbReference>
<keyword evidence="1" id="KW-0808">Transferase</keyword>
<protein>
    <submittedName>
        <fullName evidence="10">K02A2.6-like</fullName>
    </submittedName>
</protein>
<dbReference type="InterPro" id="IPR000477">
    <property type="entry name" value="RT_dom"/>
</dbReference>
<evidence type="ECO:0000256" key="7">
    <source>
        <dbReference type="SAM" id="MobiDB-lite"/>
    </source>
</evidence>
<dbReference type="Gene3D" id="3.30.70.270">
    <property type="match status" value="1"/>
</dbReference>
<dbReference type="Gene3D" id="3.10.10.10">
    <property type="entry name" value="HIV Type 1 Reverse Transcriptase, subunit A, domain 1"/>
    <property type="match status" value="1"/>
</dbReference>
<dbReference type="Gene3D" id="3.60.10.10">
    <property type="entry name" value="Endonuclease/exonuclease/phosphatase"/>
    <property type="match status" value="1"/>
</dbReference>
<feature type="compositionally biased region" description="Low complexity" evidence="7">
    <location>
        <begin position="245"/>
        <end position="259"/>
    </location>
</feature>
<dbReference type="EMBL" id="CP092886">
    <property type="protein sequence ID" value="UYV84355.1"/>
    <property type="molecule type" value="Genomic_DNA"/>
</dbReference>
<feature type="domain" description="Reverse transcriptase" evidence="8">
    <location>
        <begin position="451"/>
        <end position="553"/>
    </location>
</feature>
<keyword evidence="5" id="KW-0378">Hydrolase</keyword>
<evidence type="ECO:0000313" key="10">
    <source>
        <dbReference type="EMBL" id="UYV84355.1"/>
    </source>
</evidence>
<evidence type="ECO:0000256" key="3">
    <source>
        <dbReference type="ARBA" id="ARBA00022722"/>
    </source>
</evidence>
<proteinExistence type="predicted"/>
<keyword evidence="11" id="KW-1185">Reference proteome</keyword>
<dbReference type="CDD" id="cd09274">
    <property type="entry name" value="RNase_HI_RT_Ty3"/>
    <property type="match status" value="1"/>
</dbReference>
<evidence type="ECO:0000259" key="9">
    <source>
        <dbReference type="Pfam" id="PF17917"/>
    </source>
</evidence>
<keyword evidence="2" id="KW-0548">Nucleotidyltransferase</keyword>